<gene>
    <name evidence="1" type="ORF">dnm_072370</name>
</gene>
<sequence>MPPLRDLAGASYYKYAALTGLGRPSPKSVTIRKNFCSGTYVADNKTRKKNHGQNPAL</sequence>
<accession>A0A975BTE9</accession>
<dbReference type="Proteomes" id="UP000663722">
    <property type="component" value="Chromosome"/>
</dbReference>
<protein>
    <submittedName>
        <fullName evidence="1">Uncharacterized protein</fullName>
    </submittedName>
</protein>
<evidence type="ECO:0000313" key="1">
    <source>
        <dbReference type="EMBL" id="QTA91172.1"/>
    </source>
</evidence>
<reference evidence="1" key="1">
    <citation type="journal article" date="2021" name="Microb. Physiol.">
        <title>Proteogenomic Insights into the Physiology of Marine, Sulfate-Reducing, Filamentous Desulfonema limicola and Desulfonema magnum.</title>
        <authorList>
            <person name="Schnaars V."/>
            <person name="Wohlbrand L."/>
            <person name="Scheve S."/>
            <person name="Hinrichs C."/>
            <person name="Reinhardt R."/>
            <person name="Rabus R."/>
        </authorList>
    </citation>
    <scope>NUCLEOTIDE SEQUENCE</scope>
    <source>
        <strain evidence="1">4be13</strain>
    </source>
</reference>
<organism evidence="1 2">
    <name type="scientific">Desulfonema magnum</name>
    <dbReference type="NCBI Taxonomy" id="45655"/>
    <lineage>
        <taxon>Bacteria</taxon>
        <taxon>Pseudomonadati</taxon>
        <taxon>Thermodesulfobacteriota</taxon>
        <taxon>Desulfobacteria</taxon>
        <taxon>Desulfobacterales</taxon>
        <taxon>Desulfococcaceae</taxon>
        <taxon>Desulfonema</taxon>
    </lineage>
</organism>
<dbReference type="EMBL" id="CP061800">
    <property type="protein sequence ID" value="QTA91172.1"/>
    <property type="molecule type" value="Genomic_DNA"/>
</dbReference>
<dbReference type="AlphaFoldDB" id="A0A975BTE9"/>
<proteinExistence type="predicted"/>
<name>A0A975BTE9_9BACT</name>
<keyword evidence="2" id="KW-1185">Reference proteome</keyword>
<evidence type="ECO:0000313" key="2">
    <source>
        <dbReference type="Proteomes" id="UP000663722"/>
    </source>
</evidence>
<dbReference type="KEGG" id="dmm:dnm_072370"/>